<feature type="region of interest" description="Disordered" evidence="2">
    <location>
        <begin position="37"/>
        <end position="87"/>
    </location>
</feature>
<feature type="compositionally biased region" description="Polar residues" evidence="2">
    <location>
        <begin position="875"/>
        <end position="885"/>
    </location>
</feature>
<dbReference type="InterPro" id="IPR001763">
    <property type="entry name" value="Rhodanese-like_dom"/>
</dbReference>
<feature type="region of interest" description="Disordered" evidence="2">
    <location>
        <begin position="1187"/>
        <end position="1206"/>
    </location>
</feature>
<comment type="caution">
    <text evidence="4">The sequence shown here is derived from an EMBL/GenBank/DDBJ whole genome shotgun (WGS) entry which is preliminary data.</text>
</comment>
<feature type="coiled-coil region" evidence="1">
    <location>
        <begin position="755"/>
        <end position="782"/>
    </location>
</feature>
<feature type="region of interest" description="Disordered" evidence="2">
    <location>
        <begin position="264"/>
        <end position="285"/>
    </location>
</feature>
<feature type="region of interest" description="Disordered" evidence="2">
    <location>
        <begin position="865"/>
        <end position="887"/>
    </location>
</feature>
<evidence type="ECO:0000313" key="4">
    <source>
        <dbReference type="EMBL" id="KAL3789237.1"/>
    </source>
</evidence>
<evidence type="ECO:0000313" key="5">
    <source>
        <dbReference type="Proteomes" id="UP001516023"/>
    </source>
</evidence>
<dbReference type="Proteomes" id="UP001516023">
    <property type="component" value="Unassembled WGS sequence"/>
</dbReference>
<gene>
    <name evidence="4" type="ORF">HJC23_002822</name>
</gene>
<feature type="non-terminal residue" evidence="4">
    <location>
        <position position="1"/>
    </location>
</feature>
<dbReference type="SUPFAM" id="SSF47923">
    <property type="entry name" value="Ypt/Rab-GAP domain of gyp1p"/>
    <property type="match status" value="1"/>
</dbReference>
<reference evidence="4 5" key="1">
    <citation type="journal article" date="2020" name="G3 (Bethesda)">
        <title>Improved Reference Genome for Cyclotella cryptica CCMP332, a Model for Cell Wall Morphogenesis, Salinity Adaptation, and Lipid Production in Diatoms (Bacillariophyta).</title>
        <authorList>
            <person name="Roberts W.R."/>
            <person name="Downey K.M."/>
            <person name="Ruck E.C."/>
            <person name="Traller J.C."/>
            <person name="Alverson A.J."/>
        </authorList>
    </citation>
    <scope>NUCLEOTIDE SEQUENCE [LARGE SCALE GENOMIC DNA]</scope>
    <source>
        <strain evidence="4 5">CCMP332</strain>
    </source>
</reference>
<feature type="compositionally biased region" description="Polar residues" evidence="2">
    <location>
        <begin position="155"/>
        <end position="164"/>
    </location>
</feature>
<feature type="region of interest" description="Disordered" evidence="2">
    <location>
        <begin position="579"/>
        <end position="605"/>
    </location>
</feature>
<feature type="compositionally biased region" description="Basic and acidic residues" evidence="2">
    <location>
        <begin position="589"/>
        <end position="605"/>
    </location>
</feature>
<feature type="compositionally biased region" description="Low complexity" evidence="2">
    <location>
        <begin position="264"/>
        <end position="274"/>
    </location>
</feature>
<name>A0ABD3PMP2_9STRA</name>
<feature type="compositionally biased region" description="Basic and acidic residues" evidence="2">
    <location>
        <begin position="1332"/>
        <end position="1345"/>
    </location>
</feature>
<feature type="region of interest" description="Disordered" evidence="2">
    <location>
        <begin position="129"/>
        <end position="173"/>
    </location>
</feature>
<feature type="compositionally biased region" description="Low complexity" evidence="2">
    <location>
        <begin position="11"/>
        <end position="25"/>
    </location>
</feature>
<keyword evidence="1" id="KW-0175">Coiled coil</keyword>
<dbReference type="InterPro" id="IPR035969">
    <property type="entry name" value="Rab-GAP_TBC_sf"/>
</dbReference>
<dbReference type="PROSITE" id="PS50206">
    <property type="entry name" value="RHODANESE_3"/>
    <property type="match status" value="1"/>
</dbReference>
<feature type="region of interest" description="Disordered" evidence="2">
    <location>
        <begin position="1"/>
        <end position="25"/>
    </location>
</feature>
<organism evidence="4 5">
    <name type="scientific">Cyclotella cryptica</name>
    <dbReference type="NCBI Taxonomy" id="29204"/>
    <lineage>
        <taxon>Eukaryota</taxon>
        <taxon>Sar</taxon>
        <taxon>Stramenopiles</taxon>
        <taxon>Ochrophyta</taxon>
        <taxon>Bacillariophyta</taxon>
        <taxon>Coscinodiscophyceae</taxon>
        <taxon>Thalassiosirophycidae</taxon>
        <taxon>Stephanodiscales</taxon>
        <taxon>Stephanodiscaceae</taxon>
        <taxon>Cyclotella</taxon>
    </lineage>
</organism>
<feature type="region of interest" description="Disordered" evidence="2">
    <location>
        <begin position="1383"/>
        <end position="1423"/>
    </location>
</feature>
<feature type="region of interest" description="Disordered" evidence="2">
    <location>
        <begin position="185"/>
        <end position="221"/>
    </location>
</feature>
<feature type="compositionally biased region" description="Basic and acidic residues" evidence="2">
    <location>
        <begin position="1187"/>
        <end position="1198"/>
    </location>
</feature>
<feature type="region of interest" description="Disordered" evidence="2">
    <location>
        <begin position="1322"/>
        <end position="1349"/>
    </location>
</feature>
<dbReference type="PANTHER" id="PTHR13297:SF5">
    <property type="entry name" value="TBC1 DOMAIN FAMILY MEMBER 23"/>
    <property type="match status" value="1"/>
</dbReference>
<feature type="region of interest" description="Disordered" evidence="2">
    <location>
        <begin position="1216"/>
        <end position="1281"/>
    </location>
</feature>
<feature type="domain" description="Rhodanese" evidence="3">
    <location>
        <begin position="924"/>
        <end position="1041"/>
    </location>
</feature>
<evidence type="ECO:0000256" key="2">
    <source>
        <dbReference type="SAM" id="MobiDB-lite"/>
    </source>
</evidence>
<sequence length="1560" mass="170665">DDFEELFSFGAEPPSNTASSAPAPSLSDFEILSSIDHSGHAATSGSPSTAAKDPRVKDDFDELFGTPPGTPAAPKLPVDVLNSGGALTTPDLNAVTSQQQTMSIDDFHVHDAGTRDFLDWLDDDTGKAREGDMAVQSGDGGVDISLDFSGDADSLNLQESNGQSKPGDAEDDDFDFDQMLAEADVGLSQRRDSQHRTMISSAADETHPHGQSQQNHPKSNDLVKVKTEGDVYIEPHSAEDAAATTKSLTNAPDWASAVIDASASAESSNSLRSSGTITPEPTSKPYAPACIEEELSFDQWDDNEEVAELHVAAADGGDSINNIAVKDVDKSQLKGASKLSSVVASPKKVSFTSLSEAIRSNLATIDDVRTLFSREKGRSNIQSDVGVSLQDRPYLWTKVICGKVLAELDNGSLAESFRERQMKNETNQKYDCDVCKAAIESMLLQAGNSTQGPSEDLISVLIFHDNDSSAAEQSDASSVSIDPLFPPVANAILQSGIPPAAASVVLSQIEPMSMPLLRLSQSERYSAVKALHTDFYLLACYHIPLLVMHLDRHCPGWYWAAPSADATEKSQQVSKVETFNTGDDAATDDSPKVDVVSPERDKHGPESGGLVPWSWFITNFAGELGKSCLDHKVLLPLWDHLLTVGDGSRKFFFAIALLDKHSDTLLMSRGEELRIELEKVMNFKAASFDEESFVGAESSEESSKTDNASNAMVCEWLNLAQSMFECTPSSVINMLRSADDRAVADALNARKAALDEKAKAQLDAQQDAMKKEREDREAEAKKALMKARLVAYYRNHNPEKVDTIDQIYNMFDGRFEVLNEKLKKKYGQGFLPDEPLKDHVSYQTRNFLVSVNQSISETRKHVAMTVAERRKKTSKPSSTPANQMKSRVALEVSPTEIIPHVCSTKGHNPVTGEKWSVSSDTRLKFYLIDCRQEGLAKEQGRFPTAVNMGPQKLQDPDELQKLTDMFESLRGAVHICIMGEGFSSFPALYDHPLTEGEQKLLEDDISRTSSCCLFFLKKGFPFVSILKGGFAAAHAFLWRNGPDMGIPPSNVLVDYDPLASLFAQLEIAHQEQEEYMNASARDKTARTLQKIIDSSMTRLTLEEHRINSLASDLTKPENVEKMKQSMSTLFNRPALSQKVATAGITFSKKFASAKIVESADKATLKDEQTKSSSIAILTEKMKFKRWHSESTEIPKGDDTNGAGGCKQNENVLVLDSEAKDDSAIPSLAPTGDGAEERGMCPQSESPLASECELKDEAMTDSTQSVDSVVQEQESTESATGKLSQFRLKMGFSMAETKQADHQSDAREKSQIKIPFSGFLKKPVLPTNPSADLKTEQVTEEVKAEENTETPVVQSKLASFTKSFGTSLSLPTQPVRQNPFANFLHKREPIEQKDTTDRQESDSNANVIQQDPVPQPTPPAKSTLNNITKSLEAGLSSANKLLSEISEHDDPFHPKNDRPIKTRFSVNKRAGPEHPNNKSQSNNEADLLLLMEEHDNGQEDEIDFSEATDSSEIVQTLPDPFEAVAQGNPVDDLFRGLVAQPGGDPTENLFDDLIEEEGKFA</sequence>
<dbReference type="EMBL" id="JABMIG020000144">
    <property type="protein sequence ID" value="KAL3789237.1"/>
    <property type="molecule type" value="Genomic_DNA"/>
</dbReference>
<proteinExistence type="predicted"/>
<evidence type="ECO:0000256" key="1">
    <source>
        <dbReference type="SAM" id="Coils"/>
    </source>
</evidence>
<feature type="compositionally biased region" description="Basic and acidic residues" evidence="2">
    <location>
        <begin position="1384"/>
        <end position="1400"/>
    </location>
</feature>
<dbReference type="PANTHER" id="PTHR13297">
    <property type="entry name" value="TBC1 DOMAIN FAMILY MEMBER 23-RELATED"/>
    <property type="match status" value="1"/>
</dbReference>
<accession>A0ABD3PMP2</accession>
<protein>
    <recommendedName>
        <fullName evidence="3">Rhodanese domain-containing protein</fullName>
    </recommendedName>
</protein>
<keyword evidence="5" id="KW-1185">Reference proteome</keyword>
<dbReference type="InterPro" id="IPR039755">
    <property type="entry name" value="TBC1D23"/>
</dbReference>
<feature type="compositionally biased region" description="Polar residues" evidence="2">
    <location>
        <begin position="1259"/>
        <end position="1281"/>
    </location>
</feature>
<evidence type="ECO:0000259" key="3">
    <source>
        <dbReference type="PROSITE" id="PS50206"/>
    </source>
</evidence>